<dbReference type="AlphaFoldDB" id="A0A1W6P2I5"/>
<accession>A0A1W6P2I5</accession>
<sequence>MPHRDASGIVPATRLGQTLGKGFDRATFPKLRTVDQNQPTLARRRRFVRLKCHASVFRLLCGRSSPTREGPRRSR</sequence>
<dbReference type="EMBL" id="CP019937">
    <property type="protein sequence ID" value="ARO15550.1"/>
    <property type="molecule type" value="Genomic_DNA"/>
</dbReference>
<organism evidence="1 2">
    <name type="scientific">Ketogulonicigenium robustum</name>
    <dbReference type="NCBI Taxonomy" id="92947"/>
    <lineage>
        <taxon>Bacteria</taxon>
        <taxon>Pseudomonadati</taxon>
        <taxon>Pseudomonadota</taxon>
        <taxon>Alphaproteobacteria</taxon>
        <taxon>Rhodobacterales</taxon>
        <taxon>Roseobacteraceae</taxon>
        <taxon>Ketogulonicigenium</taxon>
    </lineage>
</organism>
<dbReference type="KEGG" id="kro:BVG79_02210"/>
<name>A0A1W6P2I5_9RHOB</name>
<dbReference type="Proteomes" id="UP000242447">
    <property type="component" value="Chromosome"/>
</dbReference>
<gene>
    <name evidence="1" type="ORF">BVG79_02210</name>
</gene>
<evidence type="ECO:0000313" key="2">
    <source>
        <dbReference type="Proteomes" id="UP000242447"/>
    </source>
</evidence>
<proteinExistence type="predicted"/>
<evidence type="ECO:0000313" key="1">
    <source>
        <dbReference type="EMBL" id="ARO15550.1"/>
    </source>
</evidence>
<protein>
    <submittedName>
        <fullName evidence="1">NAD(FAD)-dependent dehydrogenase</fullName>
    </submittedName>
</protein>
<keyword evidence="2" id="KW-1185">Reference proteome</keyword>
<reference evidence="1 2" key="1">
    <citation type="submission" date="2017-02" db="EMBL/GenBank/DDBJ databases">
        <title>Ketogulonicigenium robustum SPU B003 Genome sequencing and assembly.</title>
        <authorList>
            <person name="Li Y."/>
            <person name="Liu L."/>
            <person name="Wang C."/>
            <person name="Zhang M."/>
            <person name="Zhang T."/>
            <person name="Zhang Y."/>
        </authorList>
    </citation>
    <scope>NUCLEOTIDE SEQUENCE [LARGE SCALE GENOMIC DNA]</scope>
    <source>
        <strain evidence="1 2">SPU_B003</strain>
    </source>
</reference>
<dbReference type="STRING" id="92947.BVG79_02210"/>